<dbReference type="Gene3D" id="3.40.1380.10">
    <property type="match status" value="1"/>
</dbReference>
<dbReference type="AlphaFoldDB" id="A0A5R9GT23"/>
<proteinExistence type="inferred from homology"/>
<evidence type="ECO:0000256" key="3">
    <source>
        <dbReference type="ARBA" id="ARBA00007681"/>
    </source>
</evidence>
<comment type="subunit">
    <text evidence="4 12">F-type ATPases have 2 components, CF(1) - the catalytic core - and CF(0) - the membrane proton channel. CF(1) has five subunits: alpha(3), beta(3), gamma(1), delta(1), epsilon(1). CF(0) has three main subunits: a, b and c.</text>
</comment>
<reference evidence="13 14" key="1">
    <citation type="journal article" date="2019" name="Appl. Environ. Microbiol.">
        <title>Environmental Evidence and Genomic Insight of Iron-oxidizing Bacteria Preference Towards More Corrosion Resistant Stainless Steel at Higher Salinities.</title>
        <authorList>
            <person name="Garrison C.E."/>
            <person name="Price K.A."/>
            <person name="Field E.K."/>
        </authorList>
    </citation>
    <scope>NUCLEOTIDE SEQUENCE [LARGE SCALE GENOMIC DNA]</scope>
    <source>
        <strain evidence="13 14">P3</strain>
    </source>
</reference>
<comment type="function">
    <text evidence="1 12">Produces ATP from ADP in the presence of a proton gradient across the membrane. The gamma chain is believed to be important in regulating ATPase activity and the flow of protons through the CF(0) complex.</text>
</comment>
<keyword evidence="9 12" id="KW-0472">Membrane</keyword>
<dbReference type="InterPro" id="IPR023632">
    <property type="entry name" value="ATP_synth_F1_gsu_CS"/>
</dbReference>
<dbReference type="EMBL" id="VBRY01000003">
    <property type="protein sequence ID" value="TLS68215.1"/>
    <property type="molecule type" value="Genomic_DNA"/>
</dbReference>
<dbReference type="GO" id="GO:0045259">
    <property type="term" value="C:proton-transporting ATP synthase complex"/>
    <property type="evidence" value="ECO:0007669"/>
    <property type="project" value="UniProtKB-KW"/>
</dbReference>
<name>A0A5R9GT23_9PROT</name>
<accession>A0A5R9GT23</accession>
<dbReference type="NCBIfam" id="TIGR01146">
    <property type="entry name" value="ATPsyn_F1gamma"/>
    <property type="match status" value="1"/>
</dbReference>
<dbReference type="NCBIfam" id="NF004144">
    <property type="entry name" value="PRK05621.1-1"/>
    <property type="match status" value="1"/>
</dbReference>
<dbReference type="CDD" id="cd12151">
    <property type="entry name" value="F1-ATPase_gamma"/>
    <property type="match status" value="1"/>
</dbReference>
<evidence type="ECO:0000256" key="7">
    <source>
        <dbReference type="ARBA" id="ARBA00022781"/>
    </source>
</evidence>
<sequence length="285" mass="31177">MASAKEIRGQIKAIQNTAKITKAMEMVAASKMRKAQDRVTAGRAYAEGIKRVVANLMQAHPEYQHPFVVKRDVVKRIGVILVTTDKGLCGGLNSNAQRLALNTVKKAGVEVEAYTIGRRGGQFMRKVVNDLQASQQDVPDAAEIADILGVVSVAMDRYANGHVDEVRLIFSEFVNTMSQVPTNIQLLPCADSIEVSHPGYWDYLYEPDSRDVLDGLLRRYVESLVFHAVLENKACEHSARMVAMKSATDNAKGIVKDLKITYNKARQAGITQEIAEICSGAAASA</sequence>
<comment type="caution">
    <text evidence="13">The sequence shown here is derived from an EMBL/GenBank/DDBJ whole genome shotgun (WGS) entry which is preliminary data.</text>
</comment>
<dbReference type="GO" id="GO:0046933">
    <property type="term" value="F:proton-transporting ATP synthase activity, rotational mechanism"/>
    <property type="evidence" value="ECO:0007669"/>
    <property type="project" value="UniProtKB-UniRule"/>
</dbReference>
<dbReference type="Gene3D" id="1.10.287.80">
    <property type="entry name" value="ATP synthase, gamma subunit, helix hairpin domain"/>
    <property type="match status" value="1"/>
</dbReference>
<evidence type="ECO:0000256" key="8">
    <source>
        <dbReference type="ARBA" id="ARBA00023065"/>
    </source>
</evidence>
<dbReference type="PRINTS" id="PR00126">
    <property type="entry name" value="ATPASEGAMMA"/>
</dbReference>
<dbReference type="PANTHER" id="PTHR11693">
    <property type="entry name" value="ATP SYNTHASE GAMMA CHAIN"/>
    <property type="match status" value="1"/>
</dbReference>
<evidence type="ECO:0000313" key="14">
    <source>
        <dbReference type="Proteomes" id="UP000306585"/>
    </source>
</evidence>
<keyword evidence="7 12" id="KW-0375">Hydrogen ion transport</keyword>
<dbReference type="Proteomes" id="UP000306585">
    <property type="component" value="Unassembled WGS sequence"/>
</dbReference>
<keyword evidence="10 12" id="KW-0139">CF(1)</keyword>
<evidence type="ECO:0000313" key="13">
    <source>
        <dbReference type="EMBL" id="TLS68215.1"/>
    </source>
</evidence>
<dbReference type="PROSITE" id="PS00153">
    <property type="entry name" value="ATPASE_GAMMA"/>
    <property type="match status" value="1"/>
</dbReference>
<evidence type="ECO:0000256" key="6">
    <source>
        <dbReference type="ARBA" id="ARBA00022475"/>
    </source>
</evidence>
<dbReference type="RefSeq" id="WP_138238550.1">
    <property type="nucleotide sequence ID" value="NZ_VBRY01000003.1"/>
</dbReference>
<dbReference type="SUPFAM" id="SSF52943">
    <property type="entry name" value="ATP synthase (F1-ATPase), gamma subunit"/>
    <property type="match status" value="1"/>
</dbReference>
<dbReference type="InterPro" id="IPR035968">
    <property type="entry name" value="ATP_synth_F1_ATPase_gsu"/>
</dbReference>
<dbReference type="Pfam" id="PF00231">
    <property type="entry name" value="ATP-synt"/>
    <property type="match status" value="1"/>
</dbReference>
<keyword evidence="8 12" id="KW-0406">Ion transport</keyword>
<evidence type="ECO:0000256" key="10">
    <source>
        <dbReference type="ARBA" id="ARBA00023196"/>
    </source>
</evidence>
<evidence type="ECO:0000256" key="4">
    <source>
        <dbReference type="ARBA" id="ARBA00011648"/>
    </source>
</evidence>
<evidence type="ECO:0000256" key="9">
    <source>
        <dbReference type="ARBA" id="ARBA00023136"/>
    </source>
</evidence>
<dbReference type="PANTHER" id="PTHR11693:SF22">
    <property type="entry name" value="ATP SYNTHASE SUBUNIT GAMMA, MITOCHONDRIAL"/>
    <property type="match status" value="1"/>
</dbReference>
<evidence type="ECO:0000256" key="1">
    <source>
        <dbReference type="ARBA" id="ARBA00003456"/>
    </source>
</evidence>
<comment type="similarity">
    <text evidence="3 12">Belongs to the ATPase gamma chain family.</text>
</comment>
<organism evidence="13 14">
    <name type="scientific">Mariprofundus erugo</name>
    <dbReference type="NCBI Taxonomy" id="2528639"/>
    <lineage>
        <taxon>Bacteria</taxon>
        <taxon>Pseudomonadati</taxon>
        <taxon>Pseudomonadota</taxon>
        <taxon>Candidatius Mariprofundia</taxon>
        <taxon>Mariprofundales</taxon>
        <taxon>Mariprofundaceae</taxon>
        <taxon>Mariprofundus</taxon>
    </lineage>
</organism>
<dbReference type="GO" id="GO:0042777">
    <property type="term" value="P:proton motive force-driven plasma membrane ATP synthesis"/>
    <property type="evidence" value="ECO:0007669"/>
    <property type="project" value="UniProtKB-UniRule"/>
</dbReference>
<dbReference type="FunFam" id="1.10.287.80:FF:000005">
    <property type="entry name" value="ATP synthase gamma chain"/>
    <property type="match status" value="1"/>
</dbReference>
<dbReference type="GO" id="GO:0005886">
    <property type="term" value="C:plasma membrane"/>
    <property type="evidence" value="ECO:0007669"/>
    <property type="project" value="UniProtKB-SubCell"/>
</dbReference>
<evidence type="ECO:0000256" key="12">
    <source>
        <dbReference type="HAMAP-Rule" id="MF_00815"/>
    </source>
</evidence>
<evidence type="ECO:0000256" key="2">
    <source>
        <dbReference type="ARBA" id="ARBA00004170"/>
    </source>
</evidence>
<dbReference type="InterPro" id="IPR000131">
    <property type="entry name" value="ATP_synth_F1_gsu"/>
</dbReference>
<evidence type="ECO:0000256" key="5">
    <source>
        <dbReference type="ARBA" id="ARBA00022448"/>
    </source>
</evidence>
<protein>
    <recommendedName>
        <fullName evidence="12">ATP synthase gamma chain</fullName>
    </recommendedName>
    <alternativeName>
        <fullName evidence="12">ATP synthase F1 sector gamma subunit</fullName>
    </alternativeName>
    <alternativeName>
        <fullName evidence="12">F-ATPase gamma subunit</fullName>
    </alternativeName>
</protein>
<dbReference type="HAMAP" id="MF_00815">
    <property type="entry name" value="ATP_synth_gamma_bact"/>
    <property type="match status" value="1"/>
</dbReference>
<keyword evidence="6 12" id="KW-1003">Cell membrane</keyword>
<comment type="subcellular location">
    <subcellularLocation>
        <location evidence="12">Cell membrane</location>
        <topology evidence="12">Peripheral membrane protein</topology>
    </subcellularLocation>
    <subcellularLocation>
        <location evidence="2">Membrane</location>
        <topology evidence="2">Peripheral membrane protein</topology>
    </subcellularLocation>
</comment>
<keyword evidence="11 12" id="KW-0066">ATP synthesis</keyword>
<evidence type="ECO:0000256" key="11">
    <source>
        <dbReference type="ARBA" id="ARBA00023310"/>
    </source>
</evidence>
<keyword evidence="5 12" id="KW-0813">Transport</keyword>
<dbReference type="GO" id="GO:0005524">
    <property type="term" value="F:ATP binding"/>
    <property type="evidence" value="ECO:0007669"/>
    <property type="project" value="UniProtKB-UniRule"/>
</dbReference>
<gene>
    <name evidence="12 13" type="primary">atpG</name>
    <name evidence="13" type="ORF">FEF65_04260</name>
</gene>
<keyword evidence="14" id="KW-1185">Reference proteome</keyword>